<protein>
    <submittedName>
        <fullName evidence="2">Helix-turn-helix domain protein</fullName>
    </submittedName>
</protein>
<dbReference type="Pfam" id="PF01381">
    <property type="entry name" value="HTH_3"/>
    <property type="match status" value="1"/>
</dbReference>
<dbReference type="RefSeq" id="WP_013766281.1">
    <property type="nucleotide sequence ID" value="NC_015510.1"/>
</dbReference>
<proteinExistence type="predicted"/>
<dbReference type="Gene3D" id="1.10.260.40">
    <property type="entry name" value="lambda repressor-like DNA-binding domains"/>
    <property type="match status" value="1"/>
</dbReference>
<evidence type="ECO:0000313" key="3">
    <source>
        <dbReference type="Proteomes" id="UP000008461"/>
    </source>
</evidence>
<dbReference type="EMBL" id="CP002691">
    <property type="protein sequence ID" value="AEE51742.1"/>
    <property type="molecule type" value="Genomic_DNA"/>
</dbReference>
<evidence type="ECO:0000259" key="1">
    <source>
        <dbReference type="PROSITE" id="PS50943"/>
    </source>
</evidence>
<dbReference type="GO" id="GO:0003677">
    <property type="term" value="F:DNA binding"/>
    <property type="evidence" value="ECO:0007669"/>
    <property type="project" value="InterPro"/>
</dbReference>
<dbReference type="SMART" id="SM00530">
    <property type="entry name" value="HTH_XRE"/>
    <property type="match status" value="1"/>
</dbReference>
<dbReference type="InterPro" id="IPR010982">
    <property type="entry name" value="Lambda_DNA-bd_dom_sf"/>
</dbReference>
<keyword evidence="3" id="KW-1185">Reference proteome</keyword>
<evidence type="ECO:0000313" key="2">
    <source>
        <dbReference type="EMBL" id="AEE51742.1"/>
    </source>
</evidence>
<gene>
    <name evidence="2" type="ordered locus">Halhy_3892</name>
</gene>
<sequence length="78" mass="9030">MEHVLQNIRLLRNVRNYSKEYLAAELDITPRQYNNLENGKSVLSLKQLEMLAKIFGVHLMLLCSENPLNLPENLSTFS</sequence>
<organism evidence="2 3">
    <name type="scientific">Haliscomenobacter hydrossis (strain ATCC 27775 / DSM 1100 / LMG 10767 / O)</name>
    <dbReference type="NCBI Taxonomy" id="760192"/>
    <lineage>
        <taxon>Bacteria</taxon>
        <taxon>Pseudomonadati</taxon>
        <taxon>Bacteroidota</taxon>
        <taxon>Saprospiria</taxon>
        <taxon>Saprospirales</taxon>
        <taxon>Haliscomenobacteraceae</taxon>
        <taxon>Haliscomenobacter</taxon>
    </lineage>
</organism>
<dbReference type="OrthoDB" id="959646at2"/>
<dbReference type="AlphaFoldDB" id="F4L3A8"/>
<dbReference type="eggNOG" id="COG1396">
    <property type="taxonomic scope" value="Bacteria"/>
</dbReference>
<dbReference type="SUPFAM" id="SSF47413">
    <property type="entry name" value="lambda repressor-like DNA-binding domains"/>
    <property type="match status" value="1"/>
</dbReference>
<feature type="domain" description="HTH cro/C1-type" evidence="1">
    <location>
        <begin position="8"/>
        <end position="62"/>
    </location>
</feature>
<dbReference type="InterPro" id="IPR001387">
    <property type="entry name" value="Cro/C1-type_HTH"/>
</dbReference>
<name>F4L3A8_HALH1</name>
<reference key="2">
    <citation type="submission" date="2011-04" db="EMBL/GenBank/DDBJ databases">
        <title>Complete sequence of chromosome of Haliscomenobacter hydrossis DSM 1100.</title>
        <authorList>
            <consortium name="US DOE Joint Genome Institute (JGI-PGF)"/>
            <person name="Lucas S."/>
            <person name="Han J."/>
            <person name="Lapidus A."/>
            <person name="Bruce D."/>
            <person name="Goodwin L."/>
            <person name="Pitluck S."/>
            <person name="Peters L."/>
            <person name="Kyrpides N."/>
            <person name="Mavromatis K."/>
            <person name="Ivanova N."/>
            <person name="Ovchinnikova G."/>
            <person name="Pagani I."/>
            <person name="Daligault H."/>
            <person name="Detter J.C."/>
            <person name="Han C."/>
            <person name="Land M."/>
            <person name="Hauser L."/>
            <person name="Markowitz V."/>
            <person name="Cheng J.-F."/>
            <person name="Hugenholtz P."/>
            <person name="Woyke T."/>
            <person name="Wu D."/>
            <person name="Verbarg S."/>
            <person name="Frueling A."/>
            <person name="Brambilla E."/>
            <person name="Klenk H.-P."/>
            <person name="Eisen J.A."/>
        </authorList>
    </citation>
    <scope>NUCLEOTIDE SEQUENCE</scope>
    <source>
        <strain>DSM 1100</strain>
    </source>
</reference>
<accession>F4L3A8</accession>
<dbReference type="PROSITE" id="PS50943">
    <property type="entry name" value="HTH_CROC1"/>
    <property type="match status" value="1"/>
</dbReference>
<dbReference type="CDD" id="cd00093">
    <property type="entry name" value="HTH_XRE"/>
    <property type="match status" value="1"/>
</dbReference>
<dbReference type="HOGENOM" id="CLU_2617080_0_0_10"/>
<dbReference type="KEGG" id="hhy:Halhy_3892"/>
<dbReference type="Proteomes" id="UP000008461">
    <property type="component" value="Chromosome"/>
</dbReference>
<reference evidence="2 3" key="1">
    <citation type="journal article" date="2011" name="Stand. Genomic Sci.">
        <title>Complete genome sequence of Haliscomenobacter hydrossis type strain (O).</title>
        <authorList>
            <consortium name="US DOE Joint Genome Institute (JGI-PGF)"/>
            <person name="Daligault H."/>
            <person name="Lapidus A."/>
            <person name="Zeytun A."/>
            <person name="Nolan M."/>
            <person name="Lucas S."/>
            <person name="Del Rio T.G."/>
            <person name="Tice H."/>
            <person name="Cheng J.F."/>
            <person name="Tapia R."/>
            <person name="Han C."/>
            <person name="Goodwin L."/>
            <person name="Pitluck S."/>
            <person name="Liolios K."/>
            <person name="Pagani I."/>
            <person name="Ivanova N."/>
            <person name="Huntemann M."/>
            <person name="Mavromatis K."/>
            <person name="Mikhailova N."/>
            <person name="Pati A."/>
            <person name="Chen A."/>
            <person name="Palaniappan K."/>
            <person name="Land M."/>
            <person name="Hauser L."/>
            <person name="Brambilla E.M."/>
            <person name="Rohde M."/>
            <person name="Verbarg S."/>
            <person name="Goker M."/>
            <person name="Bristow J."/>
            <person name="Eisen J.A."/>
            <person name="Markowitz V."/>
            <person name="Hugenholtz P."/>
            <person name="Kyrpides N.C."/>
            <person name="Klenk H.P."/>
            <person name="Woyke T."/>
        </authorList>
    </citation>
    <scope>NUCLEOTIDE SEQUENCE [LARGE SCALE GENOMIC DNA]</scope>
    <source>
        <strain evidence="3">ATCC 27775 / DSM 1100 / LMG 10767 / O</strain>
    </source>
</reference>